<feature type="transmembrane region" description="Helical" evidence="2">
    <location>
        <begin position="38"/>
        <end position="59"/>
    </location>
</feature>
<keyword evidence="2" id="KW-1133">Transmembrane helix</keyword>
<protein>
    <submittedName>
        <fullName evidence="3">Uncharacterized protein</fullName>
    </submittedName>
</protein>
<feature type="region of interest" description="Disordered" evidence="1">
    <location>
        <begin position="1"/>
        <end position="20"/>
    </location>
</feature>
<dbReference type="EMBL" id="BMJB01000003">
    <property type="protein sequence ID" value="GGA78462.1"/>
    <property type="molecule type" value="Genomic_DNA"/>
</dbReference>
<keyword evidence="2" id="KW-0812">Transmembrane</keyword>
<comment type="caution">
    <text evidence="3">The sequence shown here is derived from an EMBL/GenBank/DDBJ whole genome shotgun (WGS) entry which is preliminary data.</text>
</comment>
<evidence type="ECO:0000313" key="3">
    <source>
        <dbReference type="EMBL" id="GGA78462.1"/>
    </source>
</evidence>
<evidence type="ECO:0000256" key="1">
    <source>
        <dbReference type="SAM" id="MobiDB-lite"/>
    </source>
</evidence>
<name>A0A916S233_9BACT</name>
<sequence length="62" mass="6965">MQFTNTQSKSSLSPSWPPEQQSTGFFDLHPIGAILRNLLMSSLLWILLAFALYSVYSFVVGK</sequence>
<evidence type="ECO:0000256" key="2">
    <source>
        <dbReference type="SAM" id="Phobius"/>
    </source>
</evidence>
<keyword evidence="2" id="KW-0472">Membrane</keyword>
<dbReference type="RefSeq" id="WP_188760548.1">
    <property type="nucleotide sequence ID" value="NZ_BMJB01000003.1"/>
</dbReference>
<proteinExistence type="predicted"/>
<evidence type="ECO:0000313" key="4">
    <source>
        <dbReference type="Proteomes" id="UP000648801"/>
    </source>
</evidence>
<organism evidence="3 4">
    <name type="scientific">Edaphobacter acidisoli</name>
    <dbReference type="NCBI Taxonomy" id="2040573"/>
    <lineage>
        <taxon>Bacteria</taxon>
        <taxon>Pseudomonadati</taxon>
        <taxon>Acidobacteriota</taxon>
        <taxon>Terriglobia</taxon>
        <taxon>Terriglobales</taxon>
        <taxon>Acidobacteriaceae</taxon>
        <taxon>Edaphobacter</taxon>
    </lineage>
</organism>
<dbReference type="Proteomes" id="UP000648801">
    <property type="component" value="Unassembled WGS sequence"/>
</dbReference>
<reference evidence="3" key="2">
    <citation type="submission" date="2020-09" db="EMBL/GenBank/DDBJ databases">
        <authorList>
            <person name="Sun Q."/>
            <person name="Zhou Y."/>
        </authorList>
    </citation>
    <scope>NUCLEOTIDE SEQUENCE</scope>
    <source>
        <strain evidence="3">CGMCC 1.15447</strain>
    </source>
</reference>
<gene>
    <name evidence="3" type="ORF">GCM10011507_32110</name>
</gene>
<dbReference type="AlphaFoldDB" id="A0A916S233"/>
<reference evidence="3" key="1">
    <citation type="journal article" date="2014" name="Int. J. Syst. Evol. Microbiol.">
        <title>Complete genome sequence of Corynebacterium casei LMG S-19264T (=DSM 44701T), isolated from a smear-ripened cheese.</title>
        <authorList>
            <consortium name="US DOE Joint Genome Institute (JGI-PGF)"/>
            <person name="Walter F."/>
            <person name="Albersmeier A."/>
            <person name="Kalinowski J."/>
            <person name="Ruckert C."/>
        </authorList>
    </citation>
    <scope>NUCLEOTIDE SEQUENCE</scope>
    <source>
        <strain evidence="3">CGMCC 1.15447</strain>
    </source>
</reference>
<accession>A0A916S233</accession>
<keyword evidence="4" id="KW-1185">Reference proteome</keyword>